<reference evidence="6 7" key="1">
    <citation type="submission" date="2024-09" db="EMBL/GenBank/DDBJ databases">
        <authorList>
            <person name="Lee S.D."/>
        </authorList>
    </citation>
    <scope>NUCLEOTIDE SEQUENCE [LARGE SCALE GENOMIC DNA]</scope>
    <source>
        <strain evidence="6 7">N1-5</strain>
    </source>
</reference>
<dbReference type="SUPFAM" id="SSF52096">
    <property type="entry name" value="ClpP/crotonase"/>
    <property type="match status" value="1"/>
</dbReference>
<organism evidence="6 7">
    <name type="scientific">Streptacidiphilus cavernicola</name>
    <dbReference type="NCBI Taxonomy" id="3342716"/>
    <lineage>
        <taxon>Bacteria</taxon>
        <taxon>Bacillati</taxon>
        <taxon>Actinomycetota</taxon>
        <taxon>Actinomycetes</taxon>
        <taxon>Kitasatosporales</taxon>
        <taxon>Streptomycetaceae</taxon>
        <taxon>Streptacidiphilus</taxon>
    </lineage>
</organism>
<dbReference type="Gene3D" id="2.30.42.10">
    <property type="match status" value="1"/>
</dbReference>
<keyword evidence="3" id="KW-0378">Hydrolase</keyword>
<evidence type="ECO:0000313" key="6">
    <source>
        <dbReference type="EMBL" id="MFC1399685.1"/>
    </source>
</evidence>
<comment type="caution">
    <text evidence="6">The sequence shown here is derived from an EMBL/GenBank/DDBJ whole genome shotgun (WGS) entry which is preliminary data.</text>
</comment>
<evidence type="ECO:0000313" key="7">
    <source>
        <dbReference type="Proteomes" id="UP001592528"/>
    </source>
</evidence>
<dbReference type="InterPro" id="IPR036034">
    <property type="entry name" value="PDZ_sf"/>
</dbReference>
<protein>
    <submittedName>
        <fullName evidence="6">S41 family peptidase</fullName>
    </submittedName>
</protein>
<dbReference type="InterPro" id="IPR001478">
    <property type="entry name" value="PDZ"/>
</dbReference>
<keyword evidence="7" id="KW-1185">Reference proteome</keyword>
<feature type="domain" description="PDZ" evidence="5">
    <location>
        <begin position="74"/>
        <end position="147"/>
    </location>
</feature>
<evidence type="ECO:0000259" key="5">
    <source>
        <dbReference type="PROSITE" id="PS50106"/>
    </source>
</evidence>
<dbReference type="PANTHER" id="PTHR32060">
    <property type="entry name" value="TAIL-SPECIFIC PROTEASE"/>
    <property type="match status" value="1"/>
</dbReference>
<name>A0ABV6UE00_9ACTN</name>
<dbReference type="Gene3D" id="3.30.750.44">
    <property type="match status" value="1"/>
</dbReference>
<dbReference type="InterPro" id="IPR005151">
    <property type="entry name" value="Tail-specific_protease"/>
</dbReference>
<dbReference type="SMART" id="SM00228">
    <property type="entry name" value="PDZ"/>
    <property type="match status" value="1"/>
</dbReference>
<dbReference type="SMART" id="SM00245">
    <property type="entry name" value="TSPc"/>
    <property type="match status" value="1"/>
</dbReference>
<comment type="similarity">
    <text evidence="1">Belongs to the peptidase S41A family.</text>
</comment>
<dbReference type="SUPFAM" id="SSF50156">
    <property type="entry name" value="PDZ domain-like"/>
    <property type="match status" value="1"/>
</dbReference>
<dbReference type="PROSITE" id="PS50106">
    <property type="entry name" value="PDZ"/>
    <property type="match status" value="1"/>
</dbReference>
<evidence type="ECO:0000256" key="4">
    <source>
        <dbReference type="ARBA" id="ARBA00022825"/>
    </source>
</evidence>
<proteinExistence type="inferred from homology"/>
<evidence type="ECO:0000256" key="1">
    <source>
        <dbReference type="ARBA" id="ARBA00009179"/>
    </source>
</evidence>
<dbReference type="EMBL" id="JBHEZZ010000001">
    <property type="protein sequence ID" value="MFC1399685.1"/>
    <property type="molecule type" value="Genomic_DNA"/>
</dbReference>
<dbReference type="InterPro" id="IPR004447">
    <property type="entry name" value="Peptidase_S41A"/>
</dbReference>
<accession>A0ABV6UE00</accession>
<dbReference type="Pfam" id="PF17820">
    <property type="entry name" value="PDZ_6"/>
    <property type="match status" value="1"/>
</dbReference>
<dbReference type="PANTHER" id="PTHR32060:SF30">
    <property type="entry name" value="CARBOXY-TERMINAL PROCESSING PROTEASE CTPA"/>
    <property type="match status" value="1"/>
</dbReference>
<dbReference type="CDD" id="cd07560">
    <property type="entry name" value="Peptidase_S41_CPP"/>
    <property type="match status" value="1"/>
</dbReference>
<dbReference type="InterPro" id="IPR041489">
    <property type="entry name" value="PDZ_6"/>
</dbReference>
<evidence type="ECO:0000256" key="2">
    <source>
        <dbReference type="ARBA" id="ARBA00022670"/>
    </source>
</evidence>
<dbReference type="CDD" id="cd06782">
    <property type="entry name" value="cpPDZ_CPP-like"/>
    <property type="match status" value="1"/>
</dbReference>
<sequence>MSGSYPQLRLHLALGLVFGTLLATGAATGAWGSEGRPAQLPQPPGVRLSGDAAARDWVETGGDRWAAFYTPQQYATMAEALDGRYTGVGLWVSRSAAGVVTVSKVPAGGPADRAGVRVGERLLAVDGRAVGGLPVTDTVALLRGAPQDAGSTVVLRLQRGRSVRQVELRRELLDTDDVVVDRPAAGITRIAVSAFTAGTGDQVADAVRQRGTGARGGGILLDLRGDSGGLVAESVRAASAFLDGGPVGSYQADGATHWLTATRGGDTATPVVVLVDGGTMSAAELLTGALQDRDRAVVVGSRTFGKGAVQQPSPVSGGGTLEQTVGHYRTPAGRDLDGTGITPDVAVPPSAGPQAAERTAITVLDDLAAAGPR</sequence>
<dbReference type="RefSeq" id="WP_030260618.1">
    <property type="nucleotide sequence ID" value="NZ_JBHEZZ010000001.1"/>
</dbReference>
<dbReference type="Pfam" id="PF03572">
    <property type="entry name" value="Peptidase_S41"/>
    <property type="match status" value="1"/>
</dbReference>
<dbReference type="InterPro" id="IPR029045">
    <property type="entry name" value="ClpP/crotonase-like_dom_sf"/>
</dbReference>
<gene>
    <name evidence="6" type="ORF">ACEZDJ_00045</name>
</gene>
<evidence type="ECO:0000256" key="3">
    <source>
        <dbReference type="ARBA" id="ARBA00022801"/>
    </source>
</evidence>
<keyword evidence="2" id="KW-0645">Protease</keyword>
<dbReference type="Gene3D" id="3.90.226.10">
    <property type="entry name" value="2-enoyl-CoA Hydratase, Chain A, domain 1"/>
    <property type="match status" value="1"/>
</dbReference>
<dbReference type="Proteomes" id="UP001592528">
    <property type="component" value="Unassembled WGS sequence"/>
</dbReference>
<keyword evidence="4" id="KW-0720">Serine protease</keyword>